<dbReference type="HOGENOM" id="CLU_1048291_0_0_3"/>
<dbReference type="AlphaFoldDB" id="K9YLY2"/>
<dbReference type="InterPro" id="IPR019734">
    <property type="entry name" value="TPR_rpt"/>
</dbReference>
<feature type="repeat" description="TPR" evidence="1">
    <location>
        <begin position="56"/>
        <end position="89"/>
    </location>
</feature>
<evidence type="ECO:0000256" key="1">
    <source>
        <dbReference type="PROSITE-ProRule" id="PRU00339"/>
    </source>
</evidence>
<evidence type="ECO:0000313" key="4">
    <source>
        <dbReference type="EMBL" id="AFZ47492.1"/>
    </source>
</evidence>
<keyword evidence="3" id="KW-0812">Transmembrane</keyword>
<keyword evidence="3" id="KW-0472">Membrane</keyword>
<feature type="transmembrane region" description="Helical" evidence="3">
    <location>
        <begin position="149"/>
        <end position="171"/>
    </location>
</feature>
<organism evidence="4 5">
    <name type="scientific">Cyanobacterium stanieri (strain ATCC 29140 / PCC 7202)</name>
    <dbReference type="NCBI Taxonomy" id="292563"/>
    <lineage>
        <taxon>Bacteria</taxon>
        <taxon>Bacillati</taxon>
        <taxon>Cyanobacteriota</taxon>
        <taxon>Cyanophyceae</taxon>
        <taxon>Oscillatoriophycideae</taxon>
        <taxon>Chroococcales</taxon>
        <taxon>Geminocystaceae</taxon>
        <taxon>Cyanobacterium</taxon>
    </lineage>
</organism>
<evidence type="ECO:0000313" key="5">
    <source>
        <dbReference type="Proteomes" id="UP000010483"/>
    </source>
</evidence>
<protein>
    <submittedName>
        <fullName evidence="4">Uncharacterized protein</fullName>
    </submittedName>
</protein>
<keyword evidence="3" id="KW-1133">Transmembrane helix</keyword>
<feature type="coiled-coil region" evidence="2">
    <location>
        <begin position="176"/>
        <end position="274"/>
    </location>
</feature>
<reference evidence="5" key="1">
    <citation type="journal article" date="2013" name="Proc. Natl. Acad. Sci. U.S.A.">
        <title>Improving the coverage of the cyanobacterial phylum using diversity-driven genome sequencing.</title>
        <authorList>
            <person name="Shih P.M."/>
            <person name="Wu D."/>
            <person name="Latifi A."/>
            <person name="Axen S.D."/>
            <person name="Fewer D.P."/>
            <person name="Talla E."/>
            <person name="Calteau A."/>
            <person name="Cai F."/>
            <person name="Tandeau de Marsac N."/>
            <person name="Rippka R."/>
            <person name="Herdman M."/>
            <person name="Sivonen K."/>
            <person name="Coursin T."/>
            <person name="Laurent T."/>
            <person name="Goodwin L."/>
            <person name="Nolan M."/>
            <person name="Davenport K.W."/>
            <person name="Han C.S."/>
            <person name="Rubin E.M."/>
            <person name="Eisen J.A."/>
            <person name="Woyke T."/>
            <person name="Gugger M."/>
            <person name="Kerfeld C.A."/>
        </authorList>
    </citation>
    <scope>NUCLEOTIDE SEQUENCE [LARGE SCALE GENOMIC DNA]</scope>
    <source>
        <strain evidence="5">ATCC 29140 / PCC 7202</strain>
    </source>
</reference>
<evidence type="ECO:0000256" key="3">
    <source>
        <dbReference type="SAM" id="Phobius"/>
    </source>
</evidence>
<gene>
    <name evidence="4" type="ordered locus">Cyast_1531</name>
</gene>
<name>K9YLY2_CYASC</name>
<dbReference type="eggNOG" id="ENOG5032QU3">
    <property type="taxonomic scope" value="Bacteria"/>
</dbReference>
<dbReference type="InterPro" id="IPR011990">
    <property type="entry name" value="TPR-like_helical_dom_sf"/>
</dbReference>
<sequence>MQEIKSHSHQTVEDYIERVTQFCQSGRKIPSPEELEKIVSEVGISPEEISLAQKQSQANFARAKGYFSLGHWDDAINELEEGLAFDPYNIEMIHFLISSYLGRWRETHQADDEQKIRMRIRQCLEIKPDDKESLQLLGQLHKSIKNRQIIHLSLGLFGILSIGTIIGLFALNNISLNIFNNRNEQIENVEQGLRDEIRRTQSNNIRRTEDIAQKVSNNENMIRSFNNRIRELEQKNQRLENDNQVLLQNNDNLNKRLEIIEQQLQEQLDQNLLE</sequence>
<accession>K9YLY2</accession>
<dbReference type="BioCyc" id="CSTA292563:G1353-1541-MONOMER"/>
<keyword evidence="5" id="KW-1185">Reference proteome</keyword>
<dbReference type="Proteomes" id="UP000010483">
    <property type="component" value="Chromosome"/>
</dbReference>
<evidence type="ECO:0000256" key="2">
    <source>
        <dbReference type="SAM" id="Coils"/>
    </source>
</evidence>
<dbReference type="SUPFAM" id="SSF48452">
    <property type="entry name" value="TPR-like"/>
    <property type="match status" value="1"/>
</dbReference>
<dbReference type="KEGG" id="csn:Cyast_1531"/>
<keyword evidence="1" id="KW-0802">TPR repeat</keyword>
<dbReference type="PROSITE" id="PS50005">
    <property type="entry name" value="TPR"/>
    <property type="match status" value="1"/>
</dbReference>
<dbReference type="STRING" id="292563.Cyast_1531"/>
<dbReference type="Gene3D" id="1.25.40.10">
    <property type="entry name" value="Tetratricopeptide repeat domain"/>
    <property type="match status" value="1"/>
</dbReference>
<keyword evidence="2" id="KW-0175">Coiled coil</keyword>
<proteinExistence type="predicted"/>
<dbReference type="EMBL" id="CP003940">
    <property type="protein sequence ID" value="AFZ47492.1"/>
    <property type="molecule type" value="Genomic_DNA"/>
</dbReference>